<organism evidence="1">
    <name type="scientific">human gut metagenome</name>
    <dbReference type="NCBI Taxonomy" id="408170"/>
    <lineage>
        <taxon>unclassified sequences</taxon>
        <taxon>metagenomes</taxon>
        <taxon>organismal metagenomes</taxon>
    </lineage>
</organism>
<gene>
    <name evidence="1" type="ORF">OBE_03522</name>
</gene>
<dbReference type="InterPro" id="IPR014197">
    <property type="entry name" value="Sporulation_prot_YunB"/>
</dbReference>
<proteinExistence type="predicted"/>
<name>K1TDB6_9ZZZZ</name>
<sequence length="134" mass="14758">IKNDMLTEINDRLMKGETENVDLTVGTLSGIPLFHGSGPTVRMKVEPKGYADAVFISEFTDAGLNQTLHRMIMRTTVSVTAFIPMYSVQTDVSGDFLIAETVIVGNVPESFTHVVSEDKDIVDAINDFEAEPYE</sequence>
<comment type="caution">
    <text evidence="1">The sequence shown here is derived from an EMBL/GenBank/DDBJ whole genome shotgun (WGS) entry which is preliminary data.</text>
</comment>
<dbReference type="AlphaFoldDB" id="K1TDB6"/>
<feature type="non-terminal residue" evidence="1">
    <location>
        <position position="1"/>
    </location>
</feature>
<evidence type="ECO:0000313" key="1">
    <source>
        <dbReference type="EMBL" id="EKC71177.1"/>
    </source>
</evidence>
<dbReference type="EMBL" id="AJWZ01002359">
    <property type="protein sequence ID" value="EKC71177.1"/>
    <property type="molecule type" value="Genomic_DNA"/>
</dbReference>
<accession>K1TDB6</accession>
<reference evidence="1" key="1">
    <citation type="journal article" date="2013" name="Environ. Microbiol.">
        <title>Microbiota from the distal guts of lean and obese adolescents exhibit partial functional redundancy besides clear differences in community structure.</title>
        <authorList>
            <person name="Ferrer M."/>
            <person name="Ruiz A."/>
            <person name="Lanza F."/>
            <person name="Haange S.B."/>
            <person name="Oberbach A."/>
            <person name="Till H."/>
            <person name="Bargiela R."/>
            <person name="Campoy C."/>
            <person name="Segura M.T."/>
            <person name="Richter M."/>
            <person name="von Bergen M."/>
            <person name="Seifert J."/>
            <person name="Suarez A."/>
        </authorList>
    </citation>
    <scope>NUCLEOTIDE SEQUENCE</scope>
</reference>
<protein>
    <submittedName>
        <fullName evidence="1">Sporulation protein YunB</fullName>
    </submittedName>
</protein>
<dbReference type="Pfam" id="PF09560">
    <property type="entry name" value="Spore_YunB"/>
    <property type="match status" value="1"/>
</dbReference>